<dbReference type="EMBL" id="AP023359">
    <property type="protein sequence ID" value="BCJ67707.1"/>
    <property type="molecule type" value="Genomic_DNA"/>
</dbReference>
<dbReference type="GO" id="GO:0016747">
    <property type="term" value="F:acyltransferase activity, transferring groups other than amino-acyl groups"/>
    <property type="evidence" value="ECO:0007669"/>
    <property type="project" value="InterPro"/>
</dbReference>
<dbReference type="Proteomes" id="UP000680866">
    <property type="component" value="Chromosome"/>
</dbReference>
<dbReference type="SUPFAM" id="SSF55729">
    <property type="entry name" value="Acyl-CoA N-acyltransferases (Nat)"/>
    <property type="match status" value="1"/>
</dbReference>
<proteinExistence type="predicted"/>
<dbReference type="InterPro" id="IPR016181">
    <property type="entry name" value="Acyl_CoA_acyltransferase"/>
</dbReference>
<dbReference type="KEGG" id="pry:Prubr_47280"/>
<dbReference type="AlphaFoldDB" id="A0A810N2Y3"/>
<protein>
    <recommendedName>
        <fullName evidence="1">N-acetyltransferase domain-containing protein</fullName>
    </recommendedName>
</protein>
<dbReference type="InterPro" id="IPR000182">
    <property type="entry name" value="GNAT_dom"/>
</dbReference>
<reference evidence="2" key="1">
    <citation type="submission" date="2020-08" db="EMBL/GenBank/DDBJ databases">
        <title>Whole genome shotgun sequence of Polymorphospora rubra NBRC 101157.</title>
        <authorList>
            <person name="Komaki H."/>
            <person name="Tamura T."/>
        </authorList>
    </citation>
    <scope>NUCLEOTIDE SEQUENCE</scope>
    <source>
        <strain evidence="2">NBRC 101157</strain>
    </source>
</reference>
<evidence type="ECO:0000313" key="2">
    <source>
        <dbReference type="EMBL" id="BCJ67707.1"/>
    </source>
</evidence>
<evidence type="ECO:0000313" key="3">
    <source>
        <dbReference type="Proteomes" id="UP000680866"/>
    </source>
</evidence>
<feature type="domain" description="N-acetyltransferase" evidence="1">
    <location>
        <begin position="132"/>
        <end position="189"/>
    </location>
</feature>
<accession>A0A810N2Y3</accession>
<gene>
    <name evidence="2" type="ORF">Prubr_47280</name>
</gene>
<evidence type="ECO:0000259" key="1">
    <source>
        <dbReference type="Pfam" id="PF00583"/>
    </source>
</evidence>
<dbReference type="Gene3D" id="3.40.630.30">
    <property type="match status" value="1"/>
</dbReference>
<dbReference type="RefSeq" id="WP_212817004.1">
    <property type="nucleotide sequence ID" value="NZ_AP023359.1"/>
</dbReference>
<dbReference type="Pfam" id="PF00583">
    <property type="entry name" value="Acetyltransf_1"/>
    <property type="match status" value="1"/>
</dbReference>
<organism evidence="2 3">
    <name type="scientific">Polymorphospora rubra</name>
    <dbReference type="NCBI Taxonomy" id="338584"/>
    <lineage>
        <taxon>Bacteria</taxon>
        <taxon>Bacillati</taxon>
        <taxon>Actinomycetota</taxon>
        <taxon>Actinomycetes</taxon>
        <taxon>Micromonosporales</taxon>
        <taxon>Micromonosporaceae</taxon>
        <taxon>Polymorphospora</taxon>
    </lineage>
</organism>
<keyword evidence="3" id="KW-1185">Reference proteome</keyword>
<sequence length="237" mass="25854">MSAPARTPAPAVAPFRNAVVEQQGWHLRIRQLPLAACNTTRLLQELRAFRAEVLYAGGRRPEFRNRAGEYVDAQLLDFGAYHITAHATATAPPGGYVRLVPPALTSQFQTRALLGPERFRALLDAHQASEDDVYEPSRLVVAEHARGLGLGAVLNAAALAAAQALGAAGVVAICGMDDGQHRFHERFGYRLLPGTEHYDTHYEDHVSAMAHWTGDPNGEYHDLVHQIHRSITAKAAC</sequence>
<name>A0A810N2Y3_9ACTN</name>